<keyword evidence="2" id="KW-0067">ATP-binding</keyword>
<evidence type="ECO:0000259" key="1">
    <source>
        <dbReference type="Pfam" id="PF00005"/>
    </source>
</evidence>
<name>A0A3L7A9R6_9MICO</name>
<protein>
    <submittedName>
        <fullName evidence="2">ATP-binding cassette domain-containing protein</fullName>
    </submittedName>
</protein>
<dbReference type="EMBL" id="RCUX01000005">
    <property type="protein sequence ID" value="RLP76122.1"/>
    <property type="molecule type" value="Genomic_DNA"/>
</dbReference>
<comment type="caution">
    <text evidence="2">The sequence shown here is derived from an EMBL/GenBank/DDBJ whole genome shotgun (WGS) entry which is preliminary data.</text>
</comment>
<dbReference type="AlphaFoldDB" id="A0A3L7A9R6"/>
<evidence type="ECO:0000313" key="3">
    <source>
        <dbReference type="Proteomes" id="UP000272503"/>
    </source>
</evidence>
<keyword evidence="2" id="KW-0547">Nucleotide-binding</keyword>
<dbReference type="RefSeq" id="WP_121648406.1">
    <property type="nucleotide sequence ID" value="NZ_RCUX01000005.1"/>
</dbReference>
<dbReference type="InterPro" id="IPR003439">
    <property type="entry name" value="ABC_transporter-like_ATP-bd"/>
</dbReference>
<organism evidence="2 3">
    <name type="scientific">Mycetocola tolaasinivorans</name>
    <dbReference type="NCBI Taxonomy" id="76635"/>
    <lineage>
        <taxon>Bacteria</taxon>
        <taxon>Bacillati</taxon>
        <taxon>Actinomycetota</taxon>
        <taxon>Actinomycetes</taxon>
        <taxon>Micrococcales</taxon>
        <taxon>Microbacteriaceae</taxon>
        <taxon>Mycetocola</taxon>
    </lineage>
</organism>
<dbReference type="CDD" id="cd00267">
    <property type="entry name" value="ABC_ATPase"/>
    <property type="match status" value="1"/>
</dbReference>
<gene>
    <name evidence="2" type="ORF">D9V32_08185</name>
</gene>
<dbReference type="SUPFAM" id="SSF52540">
    <property type="entry name" value="P-loop containing nucleoside triphosphate hydrolases"/>
    <property type="match status" value="1"/>
</dbReference>
<dbReference type="Gene3D" id="3.40.50.300">
    <property type="entry name" value="P-loop containing nucleotide triphosphate hydrolases"/>
    <property type="match status" value="1"/>
</dbReference>
<dbReference type="Proteomes" id="UP000272503">
    <property type="component" value="Unassembled WGS sequence"/>
</dbReference>
<sequence length="277" mass="30168">MSAHPAHAGGVENEPSAETVETAIIQATETRESEAPHGRHGAHPDNILTLTDVSVRASWGHIYGPVNFSVKRGGTTVLVGNGGRGRTALLLTLAGRMRASSGTVVSFGEENNPGHLFKNAALGWIDEVDDVVQAIRVRDIVTEQLRWGAPWYRWVRPARQEDLERMCLPVFGDLALPGIDDMVEELPELTAALFRIAAANVRRPPLLVVGGVDNLSSDRASEKLLERLIVLGKEQTVITADINGRRGSVIADDYVEVSNLTNQQFVSLVLEEVEETR</sequence>
<dbReference type="GO" id="GO:0016887">
    <property type="term" value="F:ATP hydrolysis activity"/>
    <property type="evidence" value="ECO:0007669"/>
    <property type="project" value="InterPro"/>
</dbReference>
<keyword evidence="3" id="KW-1185">Reference proteome</keyword>
<evidence type="ECO:0000313" key="2">
    <source>
        <dbReference type="EMBL" id="RLP76122.1"/>
    </source>
</evidence>
<accession>A0A3L7A9R6</accession>
<feature type="domain" description="ABC transporter" evidence="1">
    <location>
        <begin position="65"/>
        <end position="152"/>
    </location>
</feature>
<proteinExistence type="predicted"/>
<dbReference type="OrthoDB" id="4927383at2"/>
<dbReference type="Pfam" id="PF00005">
    <property type="entry name" value="ABC_tran"/>
    <property type="match status" value="1"/>
</dbReference>
<dbReference type="InterPro" id="IPR027417">
    <property type="entry name" value="P-loop_NTPase"/>
</dbReference>
<reference evidence="2 3" key="1">
    <citation type="submission" date="2018-10" db="EMBL/GenBank/DDBJ databases">
        <authorList>
            <person name="Li J."/>
        </authorList>
    </citation>
    <scope>NUCLEOTIDE SEQUENCE [LARGE SCALE GENOMIC DNA]</scope>
    <source>
        <strain evidence="2 3">IF 016277</strain>
    </source>
</reference>
<dbReference type="GO" id="GO:0005524">
    <property type="term" value="F:ATP binding"/>
    <property type="evidence" value="ECO:0007669"/>
    <property type="project" value="UniProtKB-KW"/>
</dbReference>